<dbReference type="AlphaFoldDB" id="A0AAD5KVT0"/>
<evidence type="ECO:0000313" key="2">
    <source>
        <dbReference type="Proteomes" id="UP000820818"/>
    </source>
</evidence>
<proteinExistence type="predicted"/>
<sequence length="111" mass="13013">MIEELKIAEDREASKLQKRLTRVKAQNEFKNNNLTKASEGFEALTKNTKLTSGSDYYNYAATQFAQFIEDQCRDEFLIKQAYEGIKKALLLKPKKIKYMKLKFLLFLHELV</sequence>
<name>A0AAD5KVT0_9CRUS</name>
<evidence type="ECO:0000313" key="1">
    <source>
        <dbReference type="EMBL" id="KAI9551335.1"/>
    </source>
</evidence>
<protein>
    <submittedName>
        <fullName evidence="1">Uncharacterized protein</fullName>
    </submittedName>
</protein>
<gene>
    <name evidence="1" type="ORF">GHT06_007521</name>
</gene>
<keyword evidence="2" id="KW-1185">Reference proteome</keyword>
<dbReference type="EMBL" id="WJBH02000015">
    <property type="protein sequence ID" value="KAI9551335.1"/>
    <property type="molecule type" value="Genomic_DNA"/>
</dbReference>
<organism evidence="1 2">
    <name type="scientific">Daphnia sinensis</name>
    <dbReference type="NCBI Taxonomy" id="1820382"/>
    <lineage>
        <taxon>Eukaryota</taxon>
        <taxon>Metazoa</taxon>
        <taxon>Ecdysozoa</taxon>
        <taxon>Arthropoda</taxon>
        <taxon>Crustacea</taxon>
        <taxon>Branchiopoda</taxon>
        <taxon>Diplostraca</taxon>
        <taxon>Cladocera</taxon>
        <taxon>Anomopoda</taxon>
        <taxon>Daphniidae</taxon>
        <taxon>Daphnia</taxon>
        <taxon>Daphnia similis group</taxon>
    </lineage>
</organism>
<reference evidence="1" key="1">
    <citation type="submission" date="2022-05" db="EMBL/GenBank/DDBJ databases">
        <title>A multi-omics perspective on studying reproductive biology in Daphnia sinensis.</title>
        <authorList>
            <person name="Jia J."/>
        </authorList>
    </citation>
    <scope>NUCLEOTIDE SEQUENCE</scope>
    <source>
        <strain evidence="1">WSL</strain>
    </source>
</reference>
<accession>A0AAD5KVT0</accession>
<comment type="caution">
    <text evidence="1">The sequence shown here is derived from an EMBL/GenBank/DDBJ whole genome shotgun (WGS) entry which is preliminary data.</text>
</comment>
<dbReference type="Proteomes" id="UP000820818">
    <property type="component" value="Unassembled WGS sequence"/>
</dbReference>